<accession>S9QIT4</accession>
<evidence type="ECO:0000313" key="4">
    <source>
        <dbReference type="Proteomes" id="UP000015347"/>
    </source>
</evidence>
<evidence type="ECO:0000313" key="3">
    <source>
        <dbReference type="EMBL" id="EPX81376.1"/>
    </source>
</evidence>
<sequence length="95" mass="9975">MEGKVLARIAAIVFVAIAITATVTEMTREEAPAPASTAPALQPSADPLPATLRRCQQLGEAASSNADCLAAWAENRDRFLGRTSAPEVPQRSGDQ</sequence>
<name>S9QIT4_9RHOB</name>
<dbReference type="HOGENOM" id="CLU_159824_0_0_5"/>
<dbReference type="STRING" id="1123237.Salmuc_05042"/>
<keyword evidence="2" id="KW-0812">Transmembrane</keyword>
<dbReference type="Pfam" id="PF20084">
    <property type="entry name" value="TrbK"/>
    <property type="match status" value="1"/>
</dbReference>
<evidence type="ECO:0008006" key="5">
    <source>
        <dbReference type="Google" id="ProtNLM"/>
    </source>
</evidence>
<feature type="transmembrane region" description="Helical" evidence="2">
    <location>
        <begin position="6"/>
        <end position="24"/>
    </location>
</feature>
<dbReference type="Proteomes" id="UP000015347">
    <property type="component" value="Unassembled WGS sequence"/>
</dbReference>
<comment type="caution">
    <text evidence="3">The sequence shown here is derived from an EMBL/GenBank/DDBJ whole genome shotgun (WGS) entry which is preliminary data.</text>
</comment>
<feature type="region of interest" description="Disordered" evidence="1">
    <location>
        <begin position="26"/>
        <end position="48"/>
    </location>
</feature>
<keyword evidence="4" id="KW-1185">Reference proteome</keyword>
<dbReference type="EMBL" id="APVH01000031">
    <property type="protein sequence ID" value="EPX81376.1"/>
    <property type="molecule type" value="Genomic_DNA"/>
</dbReference>
<dbReference type="NCBIfam" id="TIGR04360">
    <property type="entry name" value="other_trbK"/>
    <property type="match status" value="1"/>
</dbReference>
<dbReference type="eggNOG" id="ENOG5032T5X">
    <property type="taxonomic scope" value="Bacteria"/>
</dbReference>
<dbReference type="RefSeq" id="WP_020042779.1">
    <property type="nucleotide sequence ID" value="NZ_KE557277.1"/>
</dbReference>
<evidence type="ECO:0000256" key="2">
    <source>
        <dbReference type="SAM" id="Phobius"/>
    </source>
</evidence>
<organism evidence="3 4">
    <name type="scientific">Salipiger mucosus DSM 16094</name>
    <dbReference type="NCBI Taxonomy" id="1123237"/>
    <lineage>
        <taxon>Bacteria</taxon>
        <taxon>Pseudomonadati</taxon>
        <taxon>Pseudomonadota</taxon>
        <taxon>Alphaproteobacteria</taxon>
        <taxon>Rhodobacterales</taxon>
        <taxon>Roseobacteraceae</taxon>
        <taxon>Salipiger</taxon>
    </lineage>
</organism>
<gene>
    <name evidence="3" type="ORF">Salmuc_05042</name>
</gene>
<dbReference type="OrthoDB" id="9815800at2"/>
<proteinExistence type="predicted"/>
<evidence type="ECO:0000256" key="1">
    <source>
        <dbReference type="SAM" id="MobiDB-lite"/>
    </source>
</evidence>
<dbReference type="AlphaFoldDB" id="S9QIT4"/>
<reference evidence="4" key="1">
    <citation type="journal article" date="2014" name="Stand. Genomic Sci.">
        <title>Genome sequence of the exopolysaccharide-producing Salipiger mucosus type strain (DSM 16094(T)), a moderately halophilic member of the Roseobacter clade.</title>
        <authorList>
            <person name="Riedel T."/>
            <person name="Spring S."/>
            <person name="Fiebig A."/>
            <person name="Petersen J."/>
            <person name="Kyrpides N.C."/>
            <person name="Goker M."/>
            <person name="Klenk H.P."/>
        </authorList>
    </citation>
    <scope>NUCLEOTIDE SEQUENCE [LARGE SCALE GENOMIC DNA]</scope>
    <source>
        <strain evidence="4">DSM 16094</strain>
    </source>
</reference>
<dbReference type="InterPro" id="IPR027587">
    <property type="entry name" value="TrbK"/>
</dbReference>
<keyword evidence="2" id="KW-1133">Transmembrane helix</keyword>
<feature type="compositionally biased region" description="Low complexity" evidence="1">
    <location>
        <begin position="32"/>
        <end position="45"/>
    </location>
</feature>
<keyword evidence="2" id="KW-0472">Membrane</keyword>
<protein>
    <recommendedName>
        <fullName evidence="5">Conjugal transfer protein TrbK</fullName>
    </recommendedName>
</protein>